<evidence type="ECO:0000313" key="1">
    <source>
        <dbReference type="EMBL" id="GAW25950.1"/>
    </source>
</evidence>
<keyword evidence="2" id="KW-1185">Reference proteome</keyword>
<gene>
    <name evidence="1" type="ORF">SAMD00023353_1601650</name>
</gene>
<organism evidence="1">
    <name type="scientific">Rosellinia necatrix</name>
    <name type="common">White root-rot fungus</name>
    <dbReference type="NCBI Taxonomy" id="77044"/>
    <lineage>
        <taxon>Eukaryota</taxon>
        <taxon>Fungi</taxon>
        <taxon>Dikarya</taxon>
        <taxon>Ascomycota</taxon>
        <taxon>Pezizomycotina</taxon>
        <taxon>Sordariomycetes</taxon>
        <taxon>Xylariomycetidae</taxon>
        <taxon>Xylariales</taxon>
        <taxon>Xylariaceae</taxon>
        <taxon>Rosellinia</taxon>
    </lineage>
</organism>
<evidence type="ECO:0000313" key="2">
    <source>
        <dbReference type="Proteomes" id="UP000054516"/>
    </source>
</evidence>
<protein>
    <submittedName>
        <fullName evidence="1">Uncharacterized protein</fullName>
    </submittedName>
</protein>
<name>A0A1S8A891_ROSNE</name>
<accession>A0A1S8A891</accession>
<dbReference type="Proteomes" id="UP000054516">
    <property type="component" value="Unassembled WGS sequence"/>
</dbReference>
<sequence length="102" mass="11706">MPEPCNVCSNLRFDPLQPQRQLRNLADVPAWFQSDVVSLSNIKSSSSQGCATCDFVVQVMVHYELHLEEDETFLIRRYQFGGTLLHFINQYHTIQVYTPEGG</sequence>
<dbReference type="AlphaFoldDB" id="A0A1S8A891"/>
<proteinExistence type="predicted"/>
<reference evidence="1" key="1">
    <citation type="submission" date="2016-03" db="EMBL/GenBank/DDBJ databases">
        <title>Draft genome sequence of Rosellinia necatrix.</title>
        <authorList>
            <person name="Kanematsu S."/>
        </authorList>
    </citation>
    <scope>NUCLEOTIDE SEQUENCE [LARGE SCALE GENOMIC DNA]</scope>
    <source>
        <strain evidence="1">W97</strain>
    </source>
</reference>
<dbReference type="EMBL" id="DF977461">
    <property type="protein sequence ID" value="GAW25950.1"/>
    <property type="molecule type" value="Genomic_DNA"/>
</dbReference>